<feature type="domain" description="DUF4352" evidence="2">
    <location>
        <begin position="26"/>
        <end position="144"/>
    </location>
</feature>
<sequence length="148" mass="15299">MLLAACGAGNQATEKPAESHAQAAVIGTPVRDGKFEFIVTSVDRSKTAGNPSNEYEQSTAQGEYINVHLSVKNTGNEAQSYFASNQKLIVGGKKFDAASILGLKGDGDSINPGLGIDTVVSFDVPVGTNPDSIELHDSAFSGGATVKL</sequence>
<gene>
    <name evidence="3" type="ORF">M5I08_08495</name>
</gene>
<evidence type="ECO:0000256" key="1">
    <source>
        <dbReference type="ARBA" id="ARBA00022729"/>
    </source>
</evidence>
<dbReference type="InterPro" id="IPR029050">
    <property type="entry name" value="Immunoprotect_excell_Ig-like"/>
</dbReference>
<dbReference type="Pfam" id="PF11611">
    <property type="entry name" value="DUF4352"/>
    <property type="match status" value="1"/>
</dbReference>
<dbReference type="EMBL" id="CP097320">
    <property type="protein sequence ID" value="UQX12292.1"/>
    <property type="molecule type" value="Genomic_DNA"/>
</dbReference>
<organism evidence="3 4">
    <name type="scientific">Candidatus Mycobacterium methanotrophicum</name>
    <dbReference type="NCBI Taxonomy" id="2943498"/>
    <lineage>
        <taxon>Bacteria</taxon>
        <taxon>Bacillati</taxon>
        <taxon>Actinomycetota</taxon>
        <taxon>Actinomycetes</taxon>
        <taxon>Mycobacteriales</taxon>
        <taxon>Mycobacteriaceae</taxon>
        <taxon>Mycobacterium</taxon>
    </lineage>
</organism>
<evidence type="ECO:0000313" key="4">
    <source>
        <dbReference type="Proteomes" id="UP001056610"/>
    </source>
</evidence>
<evidence type="ECO:0000259" key="2">
    <source>
        <dbReference type="Pfam" id="PF11611"/>
    </source>
</evidence>
<dbReference type="Gene3D" id="2.60.40.1240">
    <property type="match status" value="1"/>
</dbReference>
<name>A0ABY4QPV4_9MYCO</name>
<accession>A0ABY4QPV4</accession>
<dbReference type="RefSeq" id="WP_249763208.1">
    <property type="nucleotide sequence ID" value="NZ_CAJUXY010000011.1"/>
</dbReference>
<protein>
    <submittedName>
        <fullName evidence="3">DUF4352 domain-containing protein</fullName>
    </submittedName>
</protein>
<reference evidence="3" key="1">
    <citation type="submission" date="2022-05" db="EMBL/GenBank/DDBJ databases">
        <title>A methanotrophic Mycobacterium dominates a cave microbial ecosystem.</title>
        <authorList>
            <person name="Van Spanning R.J.M."/>
            <person name="Guan Q."/>
            <person name="Melkonian C."/>
            <person name="Gallant J."/>
            <person name="Polerecky L."/>
            <person name="Flot J.-F."/>
            <person name="Brandt B.W."/>
            <person name="Braster M."/>
            <person name="Iturbe Espinoza P."/>
            <person name="Aerts J."/>
            <person name="Meima-Franke M."/>
            <person name="Piersma S.R."/>
            <person name="Bunduc C."/>
            <person name="Ummels R."/>
            <person name="Pain A."/>
            <person name="Fleming E.J."/>
            <person name="van der Wel N."/>
            <person name="Gherman V.D."/>
            <person name="Sarbu S.M."/>
            <person name="Bodelier P.L.E."/>
            <person name="Bitter W."/>
        </authorList>
    </citation>
    <scope>NUCLEOTIDE SEQUENCE</scope>
    <source>
        <strain evidence="3">Sulfur Cave</strain>
    </source>
</reference>
<keyword evidence="4" id="KW-1185">Reference proteome</keyword>
<dbReference type="Proteomes" id="UP001056610">
    <property type="component" value="Chromosome"/>
</dbReference>
<dbReference type="InterPro" id="IPR029051">
    <property type="entry name" value="DUF4352"/>
</dbReference>
<proteinExistence type="predicted"/>
<keyword evidence="1" id="KW-0732">Signal</keyword>
<evidence type="ECO:0000313" key="3">
    <source>
        <dbReference type="EMBL" id="UQX12292.1"/>
    </source>
</evidence>